<organism evidence="8 9">
    <name type="scientific">Clostridium niameyense</name>
    <dbReference type="NCBI Taxonomy" id="1622073"/>
    <lineage>
        <taxon>Bacteria</taxon>
        <taxon>Bacillati</taxon>
        <taxon>Bacillota</taxon>
        <taxon>Clostridia</taxon>
        <taxon>Eubacteriales</taxon>
        <taxon>Clostridiaceae</taxon>
        <taxon>Clostridium</taxon>
    </lineage>
</organism>
<dbReference type="InterPro" id="IPR051472">
    <property type="entry name" value="T3SS_Stator/FliH"/>
</dbReference>
<evidence type="ECO:0000256" key="5">
    <source>
        <dbReference type="ARBA" id="ARBA00022927"/>
    </source>
</evidence>
<accession>A0A6M0R873</accession>
<dbReference type="Proteomes" id="UP000473885">
    <property type="component" value="Unassembled WGS sequence"/>
</dbReference>
<keyword evidence="9" id="KW-1185">Reference proteome</keyword>
<evidence type="ECO:0000256" key="3">
    <source>
        <dbReference type="ARBA" id="ARBA00022448"/>
    </source>
</evidence>
<dbReference type="PANTHER" id="PTHR34982">
    <property type="entry name" value="YOP PROTEINS TRANSLOCATION PROTEIN L"/>
    <property type="match status" value="1"/>
</dbReference>
<evidence type="ECO:0000259" key="7">
    <source>
        <dbReference type="Pfam" id="PF02108"/>
    </source>
</evidence>
<comment type="caution">
    <text evidence="8">The sequence shown here is derived from an EMBL/GenBank/DDBJ whole genome shotgun (WGS) entry which is preliminary data.</text>
</comment>
<comment type="function">
    <text evidence="1">Needed for flagellar regrowth and assembly.</text>
</comment>
<keyword evidence="4" id="KW-1005">Bacterial flagellum biogenesis</keyword>
<comment type="similarity">
    <text evidence="2">Belongs to the FliH family.</text>
</comment>
<gene>
    <name evidence="8" type="ORF">FDF74_01540</name>
</gene>
<evidence type="ECO:0000256" key="1">
    <source>
        <dbReference type="ARBA" id="ARBA00003041"/>
    </source>
</evidence>
<dbReference type="PANTHER" id="PTHR34982:SF1">
    <property type="entry name" value="FLAGELLAR ASSEMBLY PROTEIN FLIH"/>
    <property type="match status" value="1"/>
</dbReference>
<keyword evidence="3" id="KW-0813">Transport</keyword>
<dbReference type="InterPro" id="IPR018035">
    <property type="entry name" value="Flagellar_FliH/T3SS_HrpE"/>
</dbReference>
<dbReference type="GO" id="GO:0015031">
    <property type="term" value="P:protein transport"/>
    <property type="evidence" value="ECO:0007669"/>
    <property type="project" value="UniProtKB-KW"/>
</dbReference>
<keyword evidence="8" id="KW-0969">Cilium</keyword>
<keyword evidence="6" id="KW-1006">Bacterial flagellum protein export</keyword>
<evidence type="ECO:0000256" key="6">
    <source>
        <dbReference type="ARBA" id="ARBA00023225"/>
    </source>
</evidence>
<evidence type="ECO:0000256" key="4">
    <source>
        <dbReference type="ARBA" id="ARBA00022795"/>
    </source>
</evidence>
<keyword evidence="8" id="KW-0282">Flagellum</keyword>
<name>A0A6M0R873_9CLOT</name>
<dbReference type="RefSeq" id="WP_163248259.1">
    <property type="nucleotide sequence ID" value="NZ_SXDP01000001.1"/>
</dbReference>
<keyword evidence="5" id="KW-0653">Protein transport</keyword>
<protein>
    <submittedName>
        <fullName evidence="8">Flagellar assembly protein FliH</fullName>
    </submittedName>
</protein>
<dbReference type="AlphaFoldDB" id="A0A6M0R873"/>
<dbReference type="EMBL" id="SXDP01000001">
    <property type="protein sequence ID" value="NEZ45890.1"/>
    <property type="molecule type" value="Genomic_DNA"/>
</dbReference>
<evidence type="ECO:0000313" key="8">
    <source>
        <dbReference type="EMBL" id="NEZ45890.1"/>
    </source>
</evidence>
<evidence type="ECO:0000256" key="2">
    <source>
        <dbReference type="ARBA" id="ARBA00006602"/>
    </source>
</evidence>
<dbReference type="GO" id="GO:0044781">
    <property type="term" value="P:bacterial-type flagellum organization"/>
    <property type="evidence" value="ECO:0007669"/>
    <property type="project" value="UniProtKB-KW"/>
</dbReference>
<keyword evidence="8" id="KW-0966">Cell projection</keyword>
<proteinExistence type="inferred from homology"/>
<sequence length="257" mass="29981">MQSSYNIIKGSSVVKKGTKKINTNYIVTTKEEEIEEENSKNYIDSYENLAKNILENARRSADEFITNAYREAEVVEKDAFNRGYELGHEKGYDDGSEKGYKEAYKEAYEKYMEAGKREYEAIVSKGNEILFNCEKAYEEYLKEKEEEVRNVVLTVIENVLKREVKDKDSMNEVIYDVLNECKKSKTFIIKCNNTYYEEVKGKSELWRIQLPFKGEMFIIEDNSVEDGEVIIETDEGKVQVSINIAFDKLKDIVIKER</sequence>
<dbReference type="GO" id="GO:0005829">
    <property type="term" value="C:cytosol"/>
    <property type="evidence" value="ECO:0007669"/>
    <property type="project" value="TreeGrafter"/>
</dbReference>
<dbReference type="Pfam" id="PF02108">
    <property type="entry name" value="FliH"/>
    <property type="match status" value="1"/>
</dbReference>
<evidence type="ECO:0000313" key="9">
    <source>
        <dbReference type="Proteomes" id="UP000473885"/>
    </source>
</evidence>
<feature type="domain" description="Flagellar assembly protein FliH/Type III secretion system HrpE" evidence="7">
    <location>
        <begin position="127"/>
        <end position="243"/>
    </location>
</feature>
<reference evidence="8 9" key="1">
    <citation type="submission" date="2019-04" db="EMBL/GenBank/DDBJ databases">
        <title>Genome sequencing of Clostridium botulinum Groups I-IV and Clostridium butyricum.</title>
        <authorList>
            <person name="Brunt J."/>
            <person name="Van Vliet A.H.M."/>
            <person name="Stringer S.C."/>
            <person name="Carter A.T."/>
            <person name="Peck M.W."/>
        </authorList>
    </citation>
    <scope>NUCLEOTIDE SEQUENCE [LARGE SCALE GENOMIC DNA]</scope>
    <source>
        <strain evidence="8 9">IFR 18/094</strain>
    </source>
</reference>